<evidence type="ECO:0008006" key="3">
    <source>
        <dbReference type="Google" id="ProtNLM"/>
    </source>
</evidence>
<feature type="non-terminal residue" evidence="1">
    <location>
        <position position="363"/>
    </location>
</feature>
<reference evidence="1" key="1">
    <citation type="submission" date="2023-06" db="EMBL/GenBank/DDBJ databases">
        <title>Genome-scale phylogeny and comparative genomics of the fungal order Sordariales.</title>
        <authorList>
            <consortium name="Lawrence Berkeley National Laboratory"/>
            <person name="Hensen N."/>
            <person name="Bonometti L."/>
            <person name="Westerberg I."/>
            <person name="Brannstrom I.O."/>
            <person name="Guillou S."/>
            <person name="Cros-Aarteil S."/>
            <person name="Calhoun S."/>
            <person name="Haridas S."/>
            <person name="Kuo A."/>
            <person name="Mondo S."/>
            <person name="Pangilinan J."/>
            <person name="Riley R."/>
            <person name="Labutti K."/>
            <person name="Andreopoulos B."/>
            <person name="Lipzen A."/>
            <person name="Chen C."/>
            <person name="Yanf M."/>
            <person name="Daum C."/>
            <person name="Ng V."/>
            <person name="Clum A."/>
            <person name="Steindorff A."/>
            <person name="Ohm R."/>
            <person name="Martin F."/>
            <person name="Silar P."/>
            <person name="Natvig D."/>
            <person name="Lalanne C."/>
            <person name="Gautier V."/>
            <person name="Ament-Velasquez S.L."/>
            <person name="Kruys A."/>
            <person name="Hutchinson M.I."/>
            <person name="Powell A.J."/>
            <person name="Barry K."/>
            <person name="Miller A.N."/>
            <person name="Grigoriev I.V."/>
            <person name="Debuchy R."/>
            <person name="Gladieux P."/>
            <person name="Thoren M.H."/>
            <person name="Johannesson H."/>
        </authorList>
    </citation>
    <scope>NUCLEOTIDE SEQUENCE</scope>
    <source>
        <strain evidence="1">CBS 606.72</strain>
    </source>
</reference>
<dbReference type="Proteomes" id="UP001175000">
    <property type="component" value="Unassembled WGS sequence"/>
</dbReference>
<dbReference type="EMBL" id="JAULSU010000004">
    <property type="protein sequence ID" value="KAK0619421.1"/>
    <property type="molecule type" value="Genomic_DNA"/>
</dbReference>
<dbReference type="AlphaFoldDB" id="A0AA39WPX1"/>
<dbReference type="Gene3D" id="3.30.710.10">
    <property type="entry name" value="Potassium Channel Kv1.1, Chain A"/>
    <property type="match status" value="1"/>
</dbReference>
<evidence type="ECO:0000313" key="2">
    <source>
        <dbReference type="Proteomes" id="UP001175000"/>
    </source>
</evidence>
<organism evidence="1 2">
    <name type="scientific">Immersiella caudata</name>
    <dbReference type="NCBI Taxonomy" id="314043"/>
    <lineage>
        <taxon>Eukaryota</taxon>
        <taxon>Fungi</taxon>
        <taxon>Dikarya</taxon>
        <taxon>Ascomycota</taxon>
        <taxon>Pezizomycotina</taxon>
        <taxon>Sordariomycetes</taxon>
        <taxon>Sordariomycetidae</taxon>
        <taxon>Sordariales</taxon>
        <taxon>Lasiosphaeriaceae</taxon>
        <taxon>Immersiella</taxon>
    </lineage>
</organism>
<accession>A0AA39WPX1</accession>
<gene>
    <name evidence="1" type="ORF">B0T14DRAFT_432395</name>
</gene>
<dbReference type="InterPro" id="IPR011333">
    <property type="entry name" value="SKP1/BTB/POZ_sf"/>
</dbReference>
<dbReference type="SUPFAM" id="SSF54695">
    <property type="entry name" value="POZ domain"/>
    <property type="match status" value="1"/>
</dbReference>
<proteinExistence type="predicted"/>
<keyword evidence="2" id="KW-1185">Reference proteome</keyword>
<evidence type="ECO:0000313" key="1">
    <source>
        <dbReference type="EMBL" id="KAK0619421.1"/>
    </source>
</evidence>
<name>A0AA39WPX1_9PEZI</name>
<comment type="caution">
    <text evidence="1">The sequence shown here is derived from an EMBL/GenBank/DDBJ whole genome shotgun (WGS) entry which is preliminary data.</text>
</comment>
<sequence>LPRCFGNLLSLATMCDYVMDPSGDVILTLSNPNAPFAIWDASPQEESQTNSILSESATFLVSSRHLILASPMFKAMLTGGWKEGDKSNGTAEVGAEDWDTEALVIVMNVLHSHYRQVPKKVSLEMLAKIAIIVDYYQIHEALQIIASLWINALKESLPDSPGRDVTLWILVSLVFGDATVFRQVTKIAILRSKKDITIPHNLPIPLAVIDQLNQHRKGSIDVIAAAFRGLRDDYIHGRQGCSFECRAMHLGTLMKNLSGLKFLSYPPETPYGDLSLAEVVECITTMRSPKWYSDDDISYSKRRSHTAHQCHQRPQQVGAEGFELGIGRKQLGDVHISTLNEFASLLVHGIQEKMEGLRLDNFI</sequence>
<protein>
    <recommendedName>
        <fullName evidence="3">BTB domain-containing protein</fullName>
    </recommendedName>
</protein>